<dbReference type="GO" id="GO:0030170">
    <property type="term" value="F:pyridoxal phosphate binding"/>
    <property type="evidence" value="ECO:0007669"/>
    <property type="project" value="InterPro"/>
</dbReference>
<gene>
    <name evidence="2" type="primary">yjiR_1</name>
    <name evidence="2" type="ORF">NCTC10786_01656</name>
</gene>
<dbReference type="AlphaFoldDB" id="A0A2X2VLE1"/>
<dbReference type="Proteomes" id="UP000251584">
    <property type="component" value="Unassembled WGS sequence"/>
</dbReference>
<name>A0A2X2VLE1_CITKO</name>
<proteinExistence type="predicted"/>
<dbReference type="PANTHER" id="PTHR42858:SF1">
    <property type="entry name" value="LD15494P"/>
    <property type="match status" value="1"/>
</dbReference>
<dbReference type="SUPFAM" id="SSF53383">
    <property type="entry name" value="PLP-dependent transferases"/>
    <property type="match status" value="1"/>
</dbReference>
<dbReference type="EMBL" id="UAVY01000002">
    <property type="protein sequence ID" value="SQB25963.1"/>
    <property type="molecule type" value="Genomic_DNA"/>
</dbReference>
<accession>A0A2X2VLE1</accession>
<dbReference type="Pfam" id="PF00155">
    <property type="entry name" value="Aminotran_1_2"/>
    <property type="match status" value="1"/>
</dbReference>
<evidence type="ECO:0000313" key="3">
    <source>
        <dbReference type="Proteomes" id="UP000251584"/>
    </source>
</evidence>
<dbReference type="InterPro" id="IPR015424">
    <property type="entry name" value="PyrdxlP-dep_Trfase"/>
</dbReference>
<dbReference type="Gene3D" id="3.90.1150.10">
    <property type="entry name" value="Aspartate Aminotransferase, domain 1"/>
    <property type="match status" value="1"/>
</dbReference>
<evidence type="ECO:0000259" key="1">
    <source>
        <dbReference type="Pfam" id="PF00155"/>
    </source>
</evidence>
<dbReference type="PANTHER" id="PTHR42858">
    <property type="entry name" value="AMINOTRANSFERASE"/>
    <property type="match status" value="1"/>
</dbReference>
<sequence length="107" mass="12397">MSGRMRQIYQRNMEIYTCWVREYFPCGICVTRPKGGFMLWVELPEHIDMVCVARQLCRLKIQVAPGSLFSASGKYRNCVRINCALPPNEKHREVMQKLGEAVKVAME</sequence>
<dbReference type="InterPro" id="IPR015422">
    <property type="entry name" value="PyrdxlP-dep_Trfase_small"/>
</dbReference>
<dbReference type="GO" id="GO:0047536">
    <property type="term" value="F:2-aminoadipate transaminase activity"/>
    <property type="evidence" value="ECO:0007669"/>
    <property type="project" value="TreeGrafter"/>
</dbReference>
<protein>
    <submittedName>
        <fullName evidence="2">GntR family transcriptional regulator</fullName>
    </submittedName>
</protein>
<reference evidence="2 3" key="1">
    <citation type="submission" date="2018-06" db="EMBL/GenBank/DDBJ databases">
        <authorList>
            <consortium name="Pathogen Informatics"/>
            <person name="Doyle S."/>
        </authorList>
    </citation>
    <scope>NUCLEOTIDE SEQUENCE [LARGE SCALE GENOMIC DNA]</scope>
    <source>
        <strain evidence="2 3">NCTC10786</strain>
    </source>
</reference>
<organism evidence="2 3">
    <name type="scientific">Citrobacter koseri</name>
    <name type="common">Citrobacter diversus</name>
    <dbReference type="NCBI Taxonomy" id="545"/>
    <lineage>
        <taxon>Bacteria</taxon>
        <taxon>Pseudomonadati</taxon>
        <taxon>Pseudomonadota</taxon>
        <taxon>Gammaproteobacteria</taxon>
        <taxon>Enterobacterales</taxon>
        <taxon>Enterobacteriaceae</taxon>
        <taxon>Citrobacter</taxon>
    </lineage>
</organism>
<feature type="domain" description="Aminotransferase class I/classII large" evidence="1">
    <location>
        <begin position="5"/>
        <end position="98"/>
    </location>
</feature>
<dbReference type="InterPro" id="IPR004839">
    <property type="entry name" value="Aminotransferase_I/II_large"/>
</dbReference>
<evidence type="ECO:0000313" key="2">
    <source>
        <dbReference type="EMBL" id="SQB25963.1"/>
    </source>
</evidence>